<sequence length="94" mass="9943">MAQDLVRLHVTASLPIRVAPLAFAGRVEVRFGNAFPTVLVVDHEALPRLAAAIAEGLAALDAAGGDQCCRGSVVSWRGRQPKWLITWKAGPGVT</sequence>
<keyword evidence="2" id="KW-1185">Reference proteome</keyword>
<evidence type="ECO:0000313" key="2">
    <source>
        <dbReference type="Proteomes" id="UP001195724"/>
    </source>
</evidence>
<dbReference type="EMBL" id="JAFBCL010000001">
    <property type="protein sequence ID" value="MBM7811596.1"/>
    <property type="molecule type" value="Genomic_DNA"/>
</dbReference>
<protein>
    <submittedName>
        <fullName evidence="1">Uncharacterized protein</fullName>
    </submittedName>
</protein>
<dbReference type="Proteomes" id="UP001195724">
    <property type="component" value="Unassembled WGS sequence"/>
</dbReference>
<accession>A0ABS2S5T7</accession>
<organism evidence="1 2">
    <name type="scientific">Saccharothrix algeriensis</name>
    <dbReference type="NCBI Taxonomy" id="173560"/>
    <lineage>
        <taxon>Bacteria</taxon>
        <taxon>Bacillati</taxon>
        <taxon>Actinomycetota</taxon>
        <taxon>Actinomycetes</taxon>
        <taxon>Pseudonocardiales</taxon>
        <taxon>Pseudonocardiaceae</taxon>
        <taxon>Saccharothrix</taxon>
    </lineage>
</organism>
<gene>
    <name evidence="1" type="ORF">JOE68_002461</name>
</gene>
<reference evidence="1 2" key="1">
    <citation type="submission" date="2021-01" db="EMBL/GenBank/DDBJ databases">
        <title>Sequencing the genomes of 1000 actinobacteria strains.</title>
        <authorList>
            <person name="Klenk H.-P."/>
        </authorList>
    </citation>
    <scope>NUCLEOTIDE SEQUENCE [LARGE SCALE GENOMIC DNA]</scope>
    <source>
        <strain evidence="1 2">DSM 44581</strain>
    </source>
</reference>
<comment type="caution">
    <text evidence="1">The sequence shown here is derived from an EMBL/GenBank/DDBJ whole genome shotgun (WGS) entry which is preliminary data.</text>
</comment>
<evidence type="ECO:0000313" key="1">
    <source>
        <dbReference type="EMBL" id="MBM7811596.1"/>
    </source>
</evidence>
<proteinExistence type="predicted"/>
<name>A0ABS2S5T7_9PSEU</name>